<evidence type="ECO:0000313" key="2">
    <source>
        <dbReference type="Proteomes" id="UP000305539"/>
    </source>
</evidence>
<dbReference type="AlphaFoldDB" id="A0A4U1HKD0"/>
<proteinExistence type="predicted"/>
<dbReference type="RefSeq" id="WP_136898202.1">
    <property type="nucleotide sequence ID" value="NZ_SWJE01000017.1"/>
</dbReference>
<organism evidence="1 2">
    <name type="scientific">Trinickia terrae</name>
    <dbReference type="NCBI Taxonomy" id="2571161"/>
    <lineage>
        <taxon>Bacteria</taxon>
        <taxon>Pseudomonadati</taxon>
        <taxon>Pseudomonadota</taxon>
        <taxon>Betaproteobacteria</taxon>
        <taxon>Burkholderiales</taxon>
        <taxon>Burkholderiaceae</taxon>
        <taxon>Trinickia</taxon>
    </lineage>
</organism>
<dbReference type="EMBL" id="SWJE01000017">
    <property type="protein sequence ID" value="TKC81661.1"/>
    <property type="molecule type" value="Genomic_DNA"/>
</dbReference>
<dbReference type="Proteomes" id="UP000305539">
    <property type="component" value="Unassembled WGS sequence"/>
</dbReference>
<dbReference type="OrthoDB" id="9099456at2"/>
<sequence>MDRRTFVMTSAWVAAAGYLPQRLAVALERPGTLVLADASLAASRAFADAAARRAVPLVEVGDDIGMLWNATLAPYLACTNAVLAGVLRASDAFVLRQLAVSANCRVRHASTLRTAHAPAVVAVVIDHEPQPHQAA</sequence>
<accession>A0A4U1HKD0</accession>
<protein>
    <submittedName>
        <fullName evidence="1">Uncharacterized protein</fullName>
    </submittedName>
</protein>
<keyword evidence="2" id="KW-1185">Reference proteome</keyword>
<gene>
    <name evidence="1" type="ORF">FAZ69_27235</name>
</gene>
<evidence type="ECO:0000313" key="1">
    <source>
        <dbReference type="EMBL" id="TKC81661.1"/>
    </source>
</evidence>
<name>A0A4U1HKD0_9BURK</name>
<reference evidence="1 2" key="1">
    <citation type="submission" date="2019-04" db="EMBL/GenBank/DDBJ databases">
        <title>Trinickia sp. 7GSK02, isolated from subtropical forest soil.</title>
        <authorList>
            <person name="Gao Z.-H."/>
            <person name="Qiu L.-H."/>
        </authorList>
    </citation>
    <scope>NUCLEOTIDE SEQUENCE [LARGE SCALE GENOMIC DNA]</scope>
    <source>
        <strain evidence="1 2">7GSK02</strain>
    </source>
</reference>
<comment type="caution">
    <text evidence="1">The sequence shown here is derived from an EMBL/GenBank/DDBJ whole genome shotgun (WGS) entry which is preliminary data.</text>
</comment>